<dbReference type="EMBL" id="JACRTD010000011">
    <property type="protein sequence ID" value="MBC8586408.1"/>
    <property type="molecule type" value="Genomic_DNA"/>
</dbReference>
<organism evidence="1 2">
    <name type="scientific">Youxingia wuxianensis</name>
    <dbReference type="NCBI Taxonomy" id="2763678"/>
    <lineage>
        <taxon>Bacteria</taxon>
        <taxon>Bacillati</taxon>
        <taxon>Bacillota</taxon>
        <taxon>Clostridia</taxon>
        <taxon>Eubacteriales</taxon>
        <taxon>Oscillospiraceae</taxon>
        <taxon>Youxingia</taxon>
    </lineage>
</organism>
<gene>
    <name evidence="1" type="ORF">H8705_12535</name>
</gene>
<name>A0A926IJ78_9FIRM</name>
<proteinExistence type="predicted"/>
<evidence type="ECO:0000313" key="2">
    <source>
        <dbReference type="Proteomes" id="UP000623678"/>
    </source>
</evidence>
<keyword evidence="2" id="KW-1185">Reference proteome</keyword>
<protein>
    <submittedName>
        <fullName evidence="1">Uncharacterized protein</fullName>
    </submittedName>
</protein>
<reference evidence="1" key="1">
    <citation type="submission" date="2020-08" db="EMBL/GenBank/DDBJ databases">
        <title>Genome public.</title>
        <authorList>
            <person name="Liu C."/>
            <person name="Sun Q."/>
        </authorList>
    </citation>
    <scope>NUCLEOTIDE SEQUENCE</scope>
    <source>
        <strain evidence="1">NSJ-64</strain>
    </source>
</reference>
<comment type="caution">
    <text evidence="1">The sequence shown here is derived from an EMBL/GenBank/DDBJ whole genome shotgun (WGS) entry which is preliminary data.</text>
</comment>
<dbReference type="AlphaFoldDB" id="A0A926IJ78"/>
<dbReference type="RefSeq" id="WP_262396129.1">
    <property type="nucleotide sequence ID" value="NZ_JACRTD010000011.1"/>
</dbReference>
<evidence type="ECO:0000313" key="1">
    <source>
        <dbReference type="EMBL" id="MBC8586408.1"/>
    </source>
</evidence>
<sequence length="137" mass="15867">MYLTAQEKQLLFSIYGKKRFSIVRFELRSSKEKDLISTALNHVHLESREDTMETVKALGAKLAALQEKGLIFISYSLAVTARSDYALYYESQLYRQFCALTEQGKQRPEFLFDTPYIKRGLVTLTPKGLQLCRRLCK</sequence>
<dbReference type="Proteomes" id="UP000623678">
    <property type="component" value="Unassembled WGS sequence"/>
</dbReference>
<accession>A0A926IJ78</accession>